<reference evidence="4 5" key="1">
    <citation type="journal article" date="2007" name="Appl. Environ. Microbiol.">
        <title>Genome sequence of the cellulolytic gliding bacterium Cytophaga hutchinsonii.</title>
        <authorList>
            <person name="Xie G."/>
            <person name="Bruce D.C."/>
            <person name="Challacombe J.F."/>
            <person name="Chertkov O."/>
            <person name="Detter J.C."/>
            <person name="Gilna P."/>
            <person name="Han C.S."/>
            <person name="Lucas S."/>
            <person name="Misra M."/>
            <person name="Myers G.L."/>
            <person name="Richardson P."/>
            <person name="Tapia R."/>
            <person name="Thayer N."/>
            <person name="Thompson L.S."/>
            <person name="Brettin T.S."/>
            <person name="Henrissat B."/>
            <person name="Wilson D.B."/>
            <person name="McBride M.J."/>
        </authorList>
    </citation>
    <scope>NUCLEOTIDE SEQUENCE [LARGE SCALE GENOMIC DNA]</scope>
    <source>
        <strain evidence="5">ATCC 33406 / DSM 1761 / CIP 103989 / NBRC 15051 / NCIMB 9469 / D465</strain>
    </source>
</reference>
<proteinExistence type="inferred from homology"/>
<dbReference type="PANTHER" id="PTHR13774">
    <property type="entry name" value="PHENAZINE BIOSYNTHESIS PROTEIN"/>
    <property type="match status" value="1"/>
</dbReference>
<dbReference type="Pfam" id="PF02567">
    <property type="entry name" value="PhzC-PhzF"/>
    <property type="match status" value="1"/>
</dbReference>
<dbReference type="OrthoDB" id="9788221at2"/>
<dbReference type="Proteomes" id="UP000001822">
    <property type="component" value="Chromosome"/>
</dbReference>
<dbReference type="EMBL" id="CP000383">
    <property type="protein sequence ID" value="ABG58266.1"/>
    <property type="molecule type" value="Genomic_DNA"/>
</dbReference>
<dbReference type="AlphaFoldDB" id="A0A6N4SPR3"/>
<dbReference type="SUPFAM" id="SSF54506">
    <property type="entry name" value="Diaminopimelate epimerase-like"/>
    <property type="match status" value="1"/>
</dbReference>
<dbReference type="NCBIfam" id="TIGR00654">
    <property type="entry name" value="PhzF_family"/>
    <property type="match status" value="1"/>
</dbReference>
<comment type="similarity">
    <text evidence="1">Belongs to the PhzF family.</text>
</comment>
<accession>A0A6N4SPR3</accession>
<dbReference type="InterPro" id="IPR003719">
    <property type="entry name" value="Phenazine_PhzF-like"/>
</dbReference>
<dbReference type="KEGG" id="chu:CHU_0989"/>
<dbReference type="Gene3D" id="3.10.310.10">
    <property type="entry name" value="Diaminopimelate Epimerase, Chain A, domain 1"/>
    <property type="match status" value="2"/>
</dbReference>
<feature type="active site" evidence="3">
    <location>
        <position position="46"/>
    </location>
</feature>
<keyword evidence="5" id="KW-1185">Reference proteome</keyword>
<evidence type="ECO:0000256" key="1">
    <source>
        <dbReference type="ARBA" id="ARBA00008270"/>
    </source>
</evidence>
<keyword evidence="2" id="KW-0413">Isomerase</keyword>
<evidence type="ECO:0000313" key="4">
    <source>
        <dbReference type="EMBL" id="ABG58266.1"/>
    </source>
</evidence>
<dbReference type="PIRSF" id="PIRSF016184">
    <property type="entry name" value="PhzC_PhzF"/>
    <property type="match status" value="1"/>
</dbReference>
<evidence type="ECO:0000256" key="3">
    <source>
        <dbReference type="PIRSR" id="PIRSR016184-1"/>
    </source>
</evidence>
<organism evidence="4 5">
    <name type="scientific">Cytophaga hutchinsonii (strain ATCC 33406 / DSM 1761 / CIP 103989 / NBRC 15051 / NCIMB 9469 / D465)</name>
    <dbReference type="NCBI Taxonomy" id="269798"/>
    <lineage>
        <taxon>Bacteria</taxon>
        <taxon>Pseudomonadati</taxon>
        <taxon>Bacteroidota</taxon>
        <taxon>Cytophagia</taxon>
        <taxon>Cytophagales</taxon>
        <taxon>Cytophagaceae</taxon>
        <taxon>Cytophaga</taxon>
    </lineage>
</organism>
<sequence length="263" mass="28746">MSLPIYIVNAFSFGPFTGNPAAVCPLESWPADGLLQSVAAQNNLSETAFFVKDQDTYTIRWFTPQVEVPLCGHATLAAAHILFNELNYPKNEIRFRSKSGELKVIKEKDILVLNFPSDTFKELPASKTYGSDLGLNPVAVATGKSFILIEVATEQEVIEANPDLQVLKKLDAAIGVIITAKGNTADFVSRFFAPQSGIDEDPVTGSAHCLLIPYWAQKLNKDNLFAKQLSKRGGILHCTYGGTRVFIGGKAELYSKGVINYEL</sequence>
<dbReference type="RefSeq" id="WP_011584381.1">
    <property type="nucleotide sequence ID" value="NC_008255.1"/>
</dbReference>
<name>A0A6N4SPR3_CYTH3</name>
<evidence type="ECO:0000313" key="5">
    <source>
        <dbReference type="Proteomes" id="UP000001822"/>
    </source>
</evidence>
<dbReference type="GO" id="GO:0005737">
    <property type="term" value="C:cytoplasm"/>
    <property type="evidence" value="ECO:0007669"/>
    <property type="project" value="TreeGrafter"/>
</dbReference>
<evidence type="ECO:0000256" key="2">
    <source>
        <dbReference type="ARBA" id="ARBA00023235"/>
    </source>
</evidence>
<dbReference type="GO" id="GO:0016853">
    <property type="term" value="F:isomerase activity"/>
    <property type="evidence" value="ECO:0007669"/>
    <property type="project" value="UniProtKB-KW"/>
</dbReference>
<protein>
    <submittedName>
        <fullName evidence="4">Phenazine-like biosynthesis protein</fullName>
    </submittedName>
</protein>
<gene>
    <name evidence="4" type="ordered locus">CHU_0989</name>
</gene>
<dbReference type="PANTHER" id="PTHR13774:SF17">
    <property type="entry name" value="PHENAZINE BIOSYNTHESIS-LIKE DOMAIN-CONTAINING PROTEIN"/>
    <property type="match status" value="1"/>
</dbReference>